<dbReference type="EMBL" id="FQXV01000001">
    <property type="protein sequence ID" value="SHH50911.1"/>
    <property type="molecule type" value="Genomic_DNA"/>
</dbReference>
<dbReference type="NCBIfam" id="TIGR02874">
    <property type="entry name" value="spore_ytfJ"/>
    <property type="match status" value="1"/>
</dbReference>
<reference evidence="1 2" key="1">
    <citation type="submission" date="2016-11" db="EMBL/GenBank/DDBJ databases">
        <authorList>
            <person name="Jaros S."/>
            <person name="Januszkiewicz K."/>
            <person name="Wedrychowicz H."/>
        </authorList>
    </citation>
    <scope>NUCLEOTIDE SEQUENCE [LARGE SCALE GENOMIC DNA]</scope>
    <source>
        <strain evidence="1 2">DSM 10068</strain>
    </source>
</reference>
<dbReference type="PANTHER" id="PTHR39162">
    <property type="entry name" value="GLL3345 PROTEIN"/>
    <property type="match status" value="1"/>
</dbReference>
<organism evidence="1 2">
    <name type="scientific">Sporobacter termitidis DSM 10068</name>
    <dbReference type="NCBI Taxonomy" id="1123282"/>
    <lineage>
        <taxon>Bacteria</taxon>
        <taxon>Bacillati</taxon>
        <taxon>Bacillota</taxon>
        <taxon>Clostridia</taxon>
        <taxon>Eubacteriales</taxon>
        <taxon>Oscillospiraceae</taxon>
        <taxon>Sporobacter</taxon>
    </lineage>
</organism>
<accession>A0A1M5TJR0</accession>
<dbReference type="PANTHER" id="PTHR39162:SF1">
    <property type="entry name" value="SPORULATION PROTEIN YTFJ"/>
    <property type="match status" value="1"/>
</dbReference>
<evidence type="ECO:0000313" key="1">
    <source>
        <dbReference type="EMBL" id="SHH50911.1"/>
    </source>
</evidence>
<dbReference type="Pfam" id="PF09579">
    <property type="entry name" value="Spore_YtfJ"/>
    <property type="match status" value="1"/>
</dbReference>
<dbReference type="Proteomes" id="UP000183995">
    <property type="component" value="Unassembled WGS sequence"/>
</dbReference>
<gene>
    <name evidence="1" type="ORF">SAMN02745823_00119</name>
</gene>
<keyword evidence="2" id="KW-1185">Reference proteome</keyword>
<protein>
    <submittedName>
        <fullName evidence="1">Sporulation protein YtfJ</fullName>
    </submittedName>
</protein>
<dbReference type="PIRSF" id="PIRSF021377">
    <property type="entry name" value="YtfJ"/>
    <property type="match status" value="1"/>
</dbReference>
<dbReference type="InterPro" id="IPR014229">
    <property type="entry name" value="Spore_YtfJ"/>
</dbReference>
<proteinExistence type="predicted"/>
<dbReference type="OrthoDB" id="9796262at2"/>
<dbReference type="AlphaFoldDB" id="A0A1M5TJR0"/>
<dbReference type="RefSeq" id="WP_073075708.1">
    <property type="nucleotide sequence ID" value="NZ_FQXV01000001.1"/>
</dbReference>
<name>A0A1M5TJR0_9FIRM</name>
<evidence type="ECO:0000313" key="2">
    <source>
        <dbReference type="Proteomes" id="UP000183995"/>
    </source>
</evidence>
<sequence length="126" mass="13377">MDKHPIGDLMETTMQKIREMVDVNTIVGSPIITADGITLIPVSKVSFGFASGGSDFQTKHQQANQNNAFGGGSGAGVNIVPVAFLVVKGTNIKLLNIAPPASSTVDRIIEMVPEVIDKVNELMNKE</sequence>
<dbReference type="STRING" id="1123282.SAMN02745823_00119"/>